<dbReference type="RefSeq" id="WP_068616585.1">
    <property type="nucleotide sequence ID" value="NZ_CP016268.1"/>
</dbReference>
<dbReference type="AlphaFoldDB" id="A0A193LH79"/>
<dbReference type="PIRSF" id="PIRSF028451">
    <property type="entry name" value="UCP028451"/>
    <property type="match status" value="1"/>
</dbReference>
<accession>A0A193LH79</accession>
<dbReference type="KEGG" id="woc:BA177_12205"/>
<dbReference type="PANTHER" id="PTHR36452">
    <property type="entry name" value="CHROMOSOME 12, WHOLE GENOME SHOTGUN SEQUENCE"/>
    <property type="match status" value="1"/>
</dbReference>
<keyword evidence="2" id="KW-1185">Reference proteome</keyword>
<dbReference type="PANTHER" id="PTHR36452:SF1">
    <property type="entry name" value="DUF2461 DOMAIN-CONTAINING PROTEIN"/>
    <property type="match status" value="1"/>
</dbReference>
<evidence type="ECO:0000313" key="2">
    <source>
        <dbReference type="Proteomes" id="UP000092695"/>
    </source>
</evidence>
<gene>
    <name evidence="1" type="ORF">BA177_12205</name>
</gene>
<sequence>MAKQNSGYFDEQTLRFLAELERNNTRDWFNENKPRYEAEVLDRSLAFIQAMQAPLEKISAHFQAVPKRMGGSLMRVYRDTRFGKDKTPYKTNIGIQFRHELAKDVHAPGFYLHIDPQRVFVGAGMWRPAAPALAKIRARIADQPDDWTKARDNPAFRRQFELGGESLVRPPRGYASNHPLLTDLRRKDFIAVSELTHAQVLEPRFLRQVAALFKTAAPFMTFLCRSMDLRF</sequence>
<dbReference type="NCBIfam" id="TIGR02453">
    <property type="entry name" value="TIGR02453 family protein"/>
    <property type="match status" value="1"/>
</dbReference>
<dbReference type="STRING" id="1548547.BA177_12205"/>
<proteinExistence type="predicted"/>
<evidence type="ECO:0000313" key="1">
    <source>
        <dbReference type="EMBL" id="ANO51862.1"/>
    </source>
</evidence>
<dbReference type="Pfam" id="PF09365">
    <property type="entry name" value="DUF2461"/>
    <property type="match status" value="1"/>
</dbReference>
<name>A0A193LH79_9GAMM</name>
<dbReference type="Proteomes" id="UP000092695">
    <property type="component" value="Chromosome"/>
</dbReference>
<reference evidence="1 2" key="1">
    <citation type="submission" date="2016-06" db="EMBL/GenBank/DDBJ databases">
        <title>Complete genome sequence of a deep-branching marine Gamma Proteobacterium Woeseia oceani type strain XK5.</title>
        <authorList>
            <person name="Mu D."/>
            <person name="Du Z."/>
        </authorList>
    </citation>
    <scope>NUCLEOTIDE SEQUENCE [LARGE SCALE GENOMIC DNA]</scope>
    <source>
        <strain evidence="1 2">XK5</strain>
    </source>
</reference>
<dbReference type="EMBL" id="CP016268">
    <property type="protein sequence ID" value="ANO51862.1"/>
    <property type="molecule type" value="Genomic_DNA"/>
</dbReference>
<organism evidence="1 2">
    <name type="scientific">Woeseia oceani</name>
    <dbReference type="NCBI Taxonomy" id="1548547"/>
    <lineage>
        <taxon>Bacteria</taxon>
        <taxon>Pseudomonadati</taxon>
        <taxon>Pseudomonadota</taxon>
        <taxon>Gammaproteobacteria</taxon>
        <taxon>Woeseiales</taxon>
        <taxon>Woeseiaceae</taxon>
        <taxon>Woeseia</taxon>
    </lineage>
</organism>
<dbReference type="InterPro" id="IPR015996">
    <property type="entry name" value="UCP028451"/>
</dbReference>
<dbReference type="OrthoDB" id="9794241at2"/>
<protein>
    <submittedName>
        <fullName evidence="1">TIGR02453 family protein</fullName>
    </submittedName>
</protein>
<dbReference type="InterPro" id="IPR012808">
    <property type="entry name" value="CHP02453"/>
</dbReference>